<organism evidence="2 3">
    <name type="scientific">Carboxylicivirga marina</name>
    <dbReference type="NCBI Taxonomy" id="2800988"/>
    <lineage>
        <taxon>Bacteria</taxon>
        <taxon>Pseudomonadati</taxon>
        <taxon>Bacteroidota</taxon>
        <taxon>Bacteroidia</taxon>
        <taxon>Marinilabiliales</taxon>
        <taxon>Marinilabiliaceae</taxon>
        <taxon>Carboxylicivirga</taxon>
    </lineage>
</organism>
<dbReference type="InterPro" id="IPR051918">
    <property type="entry name" value="STPP_CPPED1"/>
</dbReference>
<dbReference type="PROSITE" id="PS51257">
    <property type="entry name" value="PROKAR_LIPOPROTEIN"/>
    <property type="match status" value="1"/>
</dbReference>
<name>A0ABS1HQ53_9BACT</name>
<dbReference type="RefSeq" id="WP_200467024.1">
    <property type="nucleotide sequence ID" value="NZ_JAENRR010000093.1"/>
</dbReference>
<dbReference type="Pfam" id="PF00149">
    <property type="entry name" value="Metallophos"/>
    <property type="match status" value="1"/>
</dbReference>
<reference evidence="2 3" key="1">
    <citation type="submission" date="2021-01" db="EMBL/GenBank/DDBJ databases">
        <title>Carboxyliciviraga sp.nov., isolated from coastal sediments.</title>
        <authorList>
            <person name="Lu D."/>
            <person name="Zhang T."/>
        </authorList>
    </citation>
    <scope>NUCLEOTIDE SEQUENCE [LARGE SCALE GENOMIC DNA]</scope>
    <source>
        <strain evidence="2 3">N1Y132</strain>
    </source>
</reference>
<dbReference type="InterPro" id="IPR029052">
    <property type="entry name" value="Metallo-depent_PP-like"/>
</dbReference>
<dbReference type="PANTHER" id="PTHR43143:SF1">
    <property type="entry name" value="SERINE_THREONINE-PROTEIN PHOSPHATASE CPPED1"/>
    <property type="match status" value="1"/>
</dbReference>
<protein>
    <submittedName>
        <fullName evidence="2">Metallophosphoesterase</fullName>
    </submittedName>
</protein>
<keyword evidence="3" id="KW-1185">Reference proteome</keyword>
<dbReference type="SUPFAM" id="SSF56300">
    <property type="entry name" value="Metallo-dependent phosphatases"/>
    <property type="match status" value="1"/>
</dbReference>
<evidence type="ECO:0000313" key="3">
    <source>
        <dbReference type="Proteomes" id="UP000605676"/>
    </source>
</evidence>
<evidence type="ECO:0000313" key="2">
    <source>
        <dbReference type="EMBL" id="MBK3519805.1"/>
    </source>
</evidence>
<proteinExistence type="predicted"/>
<feature type="domain" description="Calcineurin-like phosphoesterase" evidence="1">
    <location>
        <begin position="62"/>
        <end position="231"/>
    </location>
</feature>
<sequence>MNPNQSRHALVAIFVVVLLFSSCKEIIEYSPYQNIVKSKWKKQNVSNYNKLLPEADEDFTPFRVGLISDSHSYYDEFEKQVKYINTRSDLDFIIHLGDVTLSANAREYDWYSDIMNNINVPVITIIGNHDCLGNGYDIYTEMFGESNFFFKYKDVKFVMFDDIIWEKKVTDPDFEWFDKALVNDSEYVHVIPFAHIPPWDEQFSLGNEFLYNQIILRNNLNLSIHGHGHSYGYSQPYDDVNYLSIPAPIRNELIILDIQSDTIKHELVRY</sequence>
<dbReference type="Proteomes" id="UP000605676">
    <property type="component" value="Unassembled WGS sequence"/>
</dbReference>
<evidence type="ECO:0000259" key="1">
    <source>
        <dbReference type="Pfam" id="PF00149"/>
    </source>
</evidence>
<accession>A0ABS1HQ53</accession>
<dbReference type="InterPro" id="IPR004843">
    <property type="entry name" value="Calcineurin-like_PHP"/>
</dbReference>
<dbReference type="EMBL" id="JAENRR010000093">
    <property type="protein sequence ID" value="MBK3519805.1"/>
    <property type="molecule type" value="Genomic_DNA"/>
</dbReference>
<comment type="caution">
    <text evidence="2">The sequence shown here is derived from an EMBL/GenBank/DDBJ whole genome shotgun (WGS) entry which is preliminary data.</text>
</comment>
<dbReference type="Gene3D" id="3.60.21.10">
    <property type="match status" value="1"/>
</dbReference>
<gene>
    <name evidence="2" type="ORF">JIV24_20860</name>
</gene>
<dbReference type="PANTHER" id="PTHR43143">
    <property type="entry name" value="METALLOPHOSPHOESTERASE, CALCINEURIN SUPERFAMILY"/>
    <property type="match status" value="1"/>
</dbReference>